<sequence>NDLAAALNEMGLKPRDIIGIFQAVKQAGALNAKLIIM</sequence>
<dbReference type="GO" id="GO:0005198">
    <property type="term" value="F:structural molecule activity"/>
    <property type="evidence" value="ECO:0007669"/>
    <property type="project" value="InterPro"/>
</dbReference>
<name>A0A382NUG7_9ZZZZ</name>
<gene>
    <name evidence="1" type="ORF">METZ01_LOCUS316911</name>
</gene>
<reference evidence="1" key="1">
    <citation type="submission" date="2018-05" db="EMBL/GenBank/DDBJ databases">
        <authorList>
            <person name="Lanie J.A."/>
            <person name="Ng W.-L."/>
            <person name="Kazmierczak K.M."/>
            <person name="Andrzejewski T.M."/>
            <person name="Davidsen T.M."/>
            <person name="Wayne K.J."/>
            <person name="Tettelin H."/>
            <person name="Glass J.I."/>
            <person name="Rusch D."/>
            <person name="Podicherti R."/>
            <person name="Tsui H.-C.T."/>
            <person name="Winkler M.E."/>
        </authorList>
    </citation>
    <scope>NUCLEOTIDE SEQUENCE</scope>
</reference>
<organism evidence="1">
    <name type="scientific">marine metagenome</name>
    <dbReference type="NCBI Taxonomy" id="408172"/>
    <lineage>
        <taxon>unclassified sequences</taxon>
        <taxon>metagenomes</taxon>
        <taxon>ecological metagenomes</taxon>
    </lineage>
</organism>
<dbReference type="GO" id="GO:0071973">
    <property type="term" value="P:bacterial-type flagellum-dependent cell motility"/>
    <property type="evidence" value="ECO:0007669"/>
    <property type="project" value="InterPro"/>
</dbReference>
<evidence type="ECO:0008006" key="2">
    <source>
        <dbReference type="Google" id="ProtNLM"/>
    </source>
</evidence>
<dbReference type="Pfam" id="PF02119">
    <property type="entry name" value="FlgI"/>
    <property type="match status" value="1"/>
</dbReference>
<dbReference type="AlphaFoldDB" id="A0A382NUG7"/>
<protein>
    <recommendedName>
        <fullName evidence="2">Flagellar P-ring protein</fullName>
    </recommendedName>
</protein>
<accession>A0A382NUG7</accession>
<dbReference type="GO" id="GO:0009428">
    <property type="term" value="C:bacterial-type flagellum basal body, distal rod, P ring"/>
    <property type="evidence" value="ECO:0007669"/>
    <property type="project" value="InterPro"/>
</dbReference>
<dbReference type="EMBL" id="UINC01102434">
    <property type="protein sequence ID" value="SVC64057.1"/>
    <property type="molecule type" value="Genomic_DNA"/>
</dbReference>
<proteinExistence type="predicted"/>
<feature type="non-terminal residue" evidence="1">
    <location>
        <position position="1"/>
    </location>
</feature>
<dbReference type="GO" id="GO:0030288">
    <property type="term" value="C:outer membrane-bounded periplasmic space"/>
    <property type="evidence" value="ECO:0007669"/>
    <property type="project" value="InterPro"/>
</dbReference>
<evidence type="ECO:0000313" key="1">
    <source>
        <dbReference type="EMBL" id="SVC64057.1"/>
    </source>
</evidence>
<dbReference type="InterPro" id="IPR001782">
    <property type="entry name" value="Flag_FlgI"/>
</dbReference>